<gene>
    <name evidence="1" type="ORF">Q3C12_19710</name>
</gene>
<accession>A0ABT8VE51</accession>
<evidence type="ECO:0000313" key="2">
    <source>
        <dbReference type="Proteomes" id="UP001168883"/>
    </source>
</evidence>
<dbReference type="RefSeq" id="WP_164828133.1">
    <property type="nucleotide sequence ID" value="NZ_JARLKN010000013.1"/>
</dbReference>
<organism evidence="1 2">
    <name type="scientific">Paenibacillus ehimensis</name>
    <dbReference type="NCBI Taxonomy" id="79264"/>
    <lineage>
        <taxon>Bacteria</taxon>
        <taxon>Bacillati</taxon>
        <taxon>Bacillota</taxon>
        <taxon>Bacilli</taxon>
        <taxon>Bacillales</taxon>
        <taxon>Paenibacillaceae</taxon>
        <taxon>Paenibacillus</taxon>
    </lineage>
</organism>
<protein>
    <recommendedName>
        <fullName evidence="3">Alpha/beta hydrolase</fullName>
    </recommendedName>
</protein>
<sequence>MRPRQDRKEQAEKVVYPSFDLEEDKGADYAIKEHANTAIGPVLVVNGG</sequence>
<name>A0ABT8VE51_9BACL</name>
<comment type="caution">
    <text evidence="1">The sequence shown here is derived from an EMBL/GenBank/DDBJ whole genome shotgun (WGS) entry which is preliminary data.</text>
</comment>
<proteinExistence type="predicted"/>
<dbReference type="EMBL" id="JAUMKJ010000025">
    <property type="protein sequence ID" value="MDO3679240.1"/>
    <property type="molecule type" value="Genomic_DNA"/>
</dbReference>
<reference evidence="1" key="1">
    <citation type="submission" date="2023-07" db="EMBL/GenBank/DDBJ databases">
        <authorList>
            <person name="Aktuganov G."/>
            <person name="Boyko T."/>
            <person name="Delegan Y."/>
            <person name="Galimzianova N."/>
            <person name="Gilvanova E."/>
            <person name="Korobov V."/>
            <person name="Kuzmina L."/>
            <person name="Melentiev A."/>
            <person name="Milman P."/>
            <person name="Ryabova A."/>
            <person name="Stupak E."/>
            <person name="Yasakov T."/>
            <person name="Zharikova N."/>
            <person name="Zhurenko E."/>
        </authorList>
    </citation>
    <scope>NUCLEOTIDE SEQUENCE</scope>
    <source>
        <strain evidence="1">IB-739</strain>
    </source>
</reference>
<dbReference type="Proteomes" id="UP001168883">
    <property type="component" value="Unassembled WGS sequence"/>
</dbReference>
<evidence type="ECO:0008006" key="3">
    <source>
        <dbReference type="Google" id="ProtNLM"/>
    </source>
</evidence>
<evidence type="ECO:0000313" key="1">
    <source>
        <dbReference type="EMBL" id="MDO3679240.1"/>
    </source>
</evidence>
<keyword evidence="2" id="KW-1185">Reference proteome</keyword>